<dbReference type="Gene3D" id="3.30.530.20">
    <property type="match status" value="1"/>
</dbReference>
<evidence type="ECO:0000313" key="1">
    <source>
        <dbReference type="EMBL" id="RCW42784.1"/>
    </source>
</evidence>
<sequence length="160" mass="17566">MGTAEVRRSVQVPEAAEVVWAAATDWPGQSEWMFGTEVHVIRGHGAGPGSELAAFTGLGGIGFLDRMEITEWEPPLRCVVRHTGPLVRGTGGFRVVRSTEAGSTFLWWERFELPTVGSLAWPLVRPGFEWGLQKSLERFAAVCSRYRHGHHGSAEDHGGE</sequence>
<dbReference type="OrthoDB" id="4823586at2"/>
<dbReference type="InterPro" id="IPR023393">
    <property type="entry name" value="START-like_dom_sf"/>
</dbReference>
<dbReference type="EMBL" id="QPJC01000008">
    <property type="protein sequence ID" value="RCW42784.1"/>
    <property type="molecule type" value="Genomic_DNA"/>
</dbReference>
<accession>A0A368VMS7</accession>
<gene>
    <name evidence="1" type="ORF">DFQ14_10840</name>
</gene>
<dbReference type="InterPro" id="IPR019587">
    <property type="entry name" value="Polyketide_cyclase/dehydratase"/>
</dbReference>
<keyword evidence="2" id="KW-1185">Reference proteome</keyword>
<organism evidence="1 2">
    <name type="scientific">Halopolyspora algeriensis</name>
    <dbReference type="NCBI Taxonomy" id="1500506"/>
    <lineage>
        <taxon>Bacteria</taxon>
        <taxon>Bacillati</taxon>
        <taxon>Actinomycetota</taxon>
        <taxon>Actinomycetes</taxon>
        <taxon>Actinomycetes incertae sedis</taxon>
        <taxon>Halopolyspora</taxon>
    </lineage>
</organism>
<dbReference type="Pfam" id="PF10604">
    <property type="entry name" value="Polyketide_cyc2"/>
    <property type="match status" value="1"/>
</dbReference>
<proteinExistence type="predicted"/>
<dbReference type="AlphaFoldDB" id="A0A368VMS7"/>
<dbReference type="RefSeq" id="WP_114453598.1">
    <property type="nucleotide sequence ID" value="NZ_QPJC01000008.1"/>
</dbReference>
<name>A0A368VMS7_9ACTN</name>
<dbReference type="SUPFAM" id="SSF55961">
    <property type="entry name" value="Bet v1-like"/>
    <property type="match status" value="1"/>
</dbReference>
<dbReference type="CDD" id="cd07812">
    <property type="entry name" value="SRPBCC"/>
    <property type="match status" value="1"/>
</dbReference>
<evidence type="ECO:0000313" key="2">
    <source>
        <dbReference type="Proteomes" id="UP000253495"/>
    </source>
</evidence>
<dbReference type="Proteomes" id="UP000253495">
    <property type="component" value="Unassembled WGS sequence"/>
</dbReference>
<comment type="caution">
    <text evidence="1">The sequence shown here is derived from an EMBL/GenBank/DDBJ whole genome shotgun (WGS) entry which is preliminary data.</text>
</comment>
<reference evidence="1 2" key="1">
    <citation type="submission" date="2018-07" db="EMBL/GenBank/DDBJ databases">
        <title>Genomic Encyclopedia of Type Strains, Phase III (KMG-III): the genomes of soil and plant-associated and newly described type strains.</title>
        <authorList>
            <person name="Whitman W."/>
        </authorList>
    </citation>
    <scope>NUCLEOTIDE SEQUENCE [LARGE SCALE GENOMIC DNA]</scope>
    <source>
        <strain evidence="1 2">CECT 8575</strain>
    </source>
</reference>
<protein>
    <submittedName>
        <fullName evidence="1">Polyketide cyclase/dehydrase/lipid transport protein</fullName>
    </submittedName>
</protein>